<dbReference type="SUPFAM" id="SSF88946">
    <property type="entry name" value="Sigma2 domain of RNA polymerase sigma factors"/>
    <property type="match status" value="1"/>
</dbReference>
<feature type="domain" description="RNA polymerase sigma-70 region 2" evidence="6">
    <location>
        <begin position="25"/>
        <end position="92"/>
    </location>
</feature>
<reference evidence="8" key="2">
    <citation type="journal article" date="2021" name="Microbiome">
        <title>Successional dynamics and alternative stable states in a saline activated sludge microbial community over 9 years.</title>
        <authorList>
            <person name="Wang Y."/>
            <person name="Ye J."/>
            <person name="Ju F."/>
            <person name="Liu L."/>
            <person name="Boyd J.A."/>
            <person name="Deng Y."/>
            <person name="Parks D.H."/>
            <person name="Jiang X."/>
            <person name="Yin X."/>
            <person name="Woodcroft B.J."/>
            <person name="Tyson G.W."/>
            <person name="Hugenholtz P."/>
            <person name="Polz M.F."/>
            <person name="Zhang T."/>
        </authorList>
    </citation>
    <scope>NUCLEOTIDE SEQUENCE</scope>
    <source>
        <strain evidence="8">HKST-UBA01</strain>
    </source>
</reference>
<dbReference type="InterPro" id="IPR013325">
    <property type="entry name" value="RNA_pol_sigma_r2"/>
</dbReference>
<proteinExistence type="inferred from homology"/>
<name>A0A956RPZ3_UNCEI</name>
<evidence type="ECO:0000256" key="4">
    <source>
        <dbReference type="ARBA" id="ARBA00023125"/>
    </source>
</evidence>
<keyword evidence="5" id="KW-0804">Transcription</keyword>
<comment type="caution">
    <text evidence="8">The sequence shown here is derived from an EMBL/GenBank/DDBJ whole genome shotgun (WGS) entry which is preliminary data.</text>
</comment>
<feature type="domain" description="RNA polymerase sigma factor 70 region 4 type 2" evidence="7">
    <location>
        <begin position="125"/>
        <end position="177"/>
    </location>
</feature>
<evidence type="ECO:0000256" key="3">
    <source>
        <dbReference type="ARBA" id="ARBA00023082"/>
    </source>
</evidence>
<dbReference type="Pfam" id="PF04542">
    <property type="entry name" value="Sigma70_r2"/>
    <property type="match status" value="1"/>
</dbReference>
<dbReference type="PANTHER" id="PTHR43133:SF8">
    <property type="entry name" value="RNA POLYMERASE SIGMA FACTOR HI_1459-RELATED"/>
    <property type="match status" value="1"/>
</dbReference>
<evidence type="ECO:0000259" key="7">
    <source>
        <dbReference type="Pfam" id="PF08281"/>
    </source>
</evidence>
<dbReference type="InterPro" id="IPR013249">
    <property type="entry name" value="RNA_pol_sigma70_r4_t2"/>
</dbReference>
<dbReference type="Gene3D" id="1.10.1740.10">
    <property type="match status" value="1"/>
</dbReference>
<dbReference type="Proteomes" id="UP000697710">
    <property type="component" value="Unassembled WGS sequence"/>
</dbReference>
<keyword evidence="2" id="KW-0805">Transcription regulation</keyword>
<dbReference type="InterPro" id="IPR039425">
    <property type="entry name" value="RNA_pol_sigma-70-like"/>
</dbReference>
<dbReference type="Gene3D" id="1.10.10.10">
    <property type="entry name" value="Winged helix-like DNA-binding domain superfamily/Winged helix DNA-binding domain"/>
    <property type="match status" value="1"/>
</dbReference>
<dbReference type="GO" id="GO:0003677">
    <property type="term" value="F:DNA binding"/>
    <property type="evidence" value="ECO:0007669"/>
    <property type="project" value="UniProtKB-KW"/>
</dbReference>
<gene>
    <name evidence="8" type="ORF">KC729_11825</name>
</gene>
<dbReference type="SUPFAM" id="SSF88659">
    <property type="entry name" value="Sigma3 and sigma4 domains of RNA polymerase sigma factors"/>
    <property type="match status" value="1"/>
</dbReference>
<dbReference type="InterPro" id="IPR014284">
    <property type="entry name" value="RNA_pol_sigma-70_dom"/>
</dbReference>
<dbReference type="CDD" id="cd06171">
    <property type="entry name" value="Sigma70_r4"/>
    <property type="match status" value="1"/>
</dbReference>
<evidence type="ECO:0000313" key="8">
    <source>
        <dbReference type="EMBL" id="MCA9728365.1"/>
    </source>
</evidence>
<dbReference type="AlphaFoldDB" id="A0A956RPZ3"/>
<evidence type="ECO:0000256" key="1">
    <source>
        <dbReference type="ARBA" id="ARBA00010641"/>
    </source>
</evidence>
<evidence type="ECO:0000256" key="2">
    <source>
        <dbReference type="ARBA" id="ARBA00023015"/>
    </source>
</evidence>
<feature type="non-terminal residue" evidence="8">
    <location>
        <position position="1"/>
    </location>
</feature>
<evidence type="ECO:0000259" key="6">
    <source>
        <dbReference type="Pfam" id="PF04542"/>
    </source>
</evidence>
<dbReference type="InterPro" id="IPR013324">
    <property type="entry name" value="RNA_pol_sigma_r3/r4-like"/>
</dbReference>
<keyword evidence="4" id="KW-0238">DNA-binding</keyword>
<dbReference type="Pfam" id="PF08281">
    <property type="entry name" value="Sigma70_r4_2"/>
    <property type="match status" value="1"/>
</dbReference>
<protein>
    <submittedName>
        <fullName evidence="8">Sigma-70 family RNA polymerase sigma factor</fullName>
    </submittedName>
</protein>
<dbReference type="GO" id="GO:0016987">
    <property type="term" value="F:sigma factor activity"/>
    <property type="evidence" value="ECO:0007669"/>
    <property type="project" value="UniProtKB-KW"/>
</dbReference>
<evidence type="ECO:0000313" key="9">
    <source>
        <dbReference type="Proteomes" id="UP000697710"/>
    </source>
</evidence>
<keyword evidence="3" id="KW-0731">Sigma factor</keyword>
<dbReference type="PANTHER" id="PTHR43133">
    <property type="entry name" value="RNA POLYMERASE ECF-TYPE SIGMA FACTO"/>
    <property type="match status" value="1"/>
</dbReference>
<dbReference type="InterPro" id="IPR007627">
    <property type="entry name" value="RNA_pol_sigma70_r2"/>
</dbReference>
<reference evidence="8" key="1">
    <citation type="submission" date="2020-04" db="EMBL/GenBank/DDBJ databases">
        <authorList>
            <person name="Zhang T."/>
        </authorList>
    </citation>
    <scope>NUCLEOTIDE SEQUENCE</scope>
    <source>
        <strain evidence="8">HKST-UBA01</strain>
    </source>
</reference>
<comment type="similarity">
    <text evidence="1">Belongs to the sigma-70 factor family. ECF subfamily.</text>
</comment>
<organism evidence="8 9">
    <name type="scientific">Eiseniibacteriota bacterium</name>
    <dbReference type="NCBI Taxonomy" id="2212470"/>
    <lineage>
        <taxon>Bacteria</taxon>
        <taxon>Candidatus Eiseniibacteriota</taxon>
    </lineage>
</organism>
<evidence type="ECO:0000256" key="5">
    <source>
        <dbReference type="ARBA" id="ARBA00023163"/>
    </source>
</evidence>
<dbReference type="InterPro" id="IPR036388">
    <property type="entry name" value="WH-like_DNA-bd_sf"/>
</dbReference>
<dbReference type="EMBL" id="JAGQHR010000364">
    <property type="protein sequence ID" value="MCA9728365.1"/>
    <property type="molecule type" value="Genomic_DNA"/>
</dbReference>
<dbReference type="GO" id="GO:0006352">
    <property type="term" value="P:DNA-templated transcription initiation"/>
    <property type="evidence" value="ECO:0007669"/>
    <property type="project" value="InterPro"/>
</dbReference>
<dbReference type="NCBIfam" id="TIGR02937">
    <property type="entry name" value="sigma70-ECF"/>
    <property type="match status" value="1"/>
</dbReference>
<sequence length="204" mass="23570">VSMIKTDEELVLLCRQKEVHAWETLVKRHQTRVLNMAYQFTSDSSQAEDLAQDVFVRLYESLDHYQEGRPFKTWFNSLARNLCIDHYRKRRKERSVVDKPVDEFHDLAADVESSDEEVERRERREMLLVALDRLGPVSREAIVLKDFQGMSHEEMADQAGVPIGTMKSRVSRARAELARIILKLEKSALERHPLPAGGTTHGMP</sequence>
<accession>A0A956RPZ3</accession>